<proteinExistence type="predicted"/>
<reference evidence="1 2" key="1">
    <citation type="journal article" date="2014" name="J. Biotechnol.">
        <title>Complete genome sequence of the actinobacterium Actinoplanes friuliensis HAG 010964, producer of the lipopeptide antibiotic friulimycin.</title>
        <authorList>
            <person name="Ruckert C."/>
            <person name="Szczepanowski R."/>
            <person name="Albersmeier A."/>
            <person name="Goesmann A."/>
            <person name="Fischer N."/>
            <person name="Steinkamper A."/>
            <person name="Puhler A."/>
            <person name="Biener R."/>
            <person name="Schwartz D."/>
            <person name="Kalinowski J."/>
        </authorList>
    </citation>
    <scope>NUCLEOTIDE SEQUENCE [LARGE SCALE GENOMIC DNA]</scope>
    <source>
        <strain evidence="1 2">DSM 7358</strain>
    </source>
</reference>
<dbReference type="EMBL" id="CP006272">
    <property type="protein sequence ID" value="AGZ46705.1"/>
    <property type="molecule type" value="Genomic_DNA"/>
</dbReference>
<dbReference type="Proteomes" id="UP000017746">
    <property type="component" value="Chromosome"/>
</dbReference>
<dbReference type="STRING" id="1246995.AFR_42255"/>
<name>U5WF91_9ACTN</name>
<dbReference type="InterPro" id="IPR011008">
    <property type="entry name" value="Dimeric_a/b-barrel"/>
</dbReference>
<dbReference type="KEGG" id="afs:AFR_42255"/>
<organism evidence="1 2">
    <name type="scientific">Actinoplanes friuliensis DSM 7358</name>
    <dbReference type="NCBI Taxonomy" id="1246995"/>
    <lineage>
        <taxon>Bacteria</taxon>
        <taxon>Bacillati</taxon>
        <taxon>Actinomycetota</taxon>
        <taxon>Actinomycetes</taxon>
        <taxon>Micromonosporales</taxon>
        <taxon>Micromonosporaceae</taxon>
        <taxon>Actinoplanes</taxon>
    </lineage>
</organism>
<keyword evidence="2" id="KW-1185">Reference proteome</keyword>
<dbReference type="HOGENOM" id="CLU_097567_1_0_11"/>
<dbReference type="AlphaFoldDB" id="U5WF91"/>
<evidence type="ECO:0000313" key="1">
    <source>
        <dbReference type="EMBL" id="AGZ46705.1"/>
    </source>
</evidence>
<dbReference type="Gene3D" id="3.30.70.100">
    <property type="match status" value="2"/>
</dbReference>
<gene>
    <name evidence="1" type="ORF">AFR_42255</name>
</gene>
<dbReference type="eggNOG" id="ENOG5033XY6">
    <property type="taxonomic scope" value="Bacteria"/>
</dbReference>
<evidence type="ECO:0000313" key="2">
    <source>
        <dbReference type="Proteomes" id="UP000017746"/>
    </source>
</evidence>
<sequence length="197" mass="22023">MQLTRDFPDPARKGVVLSSEYRQEKVEEILEPWTSAPWPAGLLSYSIYQDADGDLIRDYSQWTDEEALDNSGRAGDRYHLYRGSRSEDGRVPGAMVAVRVDTDSAELARTWVDAVFEALERDRNLPAGGIGAFFHISTDGRQVLNYAEWETAEDHRRALAANSGSVSAGPLWDRVRTMPGVRQVSVIRYVLHATLAP</sequence>
<dbReference type="OrthoDB" id="1493813at2"/>
<dbReference type="PATRIC" id="fig|1246995.3.peg.8554"/>
<dbReference type="SUPFAM" id="SSF54909">
    <property type="entry name" value="Dimeric alpha+beta barrel"/>
    <property type="match status" value="2"/>
</dbReference>
<protein>
    <submittedName>
        <fullName evidence="1">Uncharacterized protein</fullName>
    </submittedName>
</protein>
<accession>U5WF91</accession>
<dbReference type="RefSeq" id="WP_023563036.1">
    <property type="nucleotide sequence ID" value="NC_022657.1"/>
</dbReference>